<evidence type="ECO:0000313" key="1">
    <source>
        <dbReference type="EMBL" id="KAF2481547.1"/>
    </source>
</evidence>
<proteinExistence type="predicted"/>
<dbReference type="OrthoDB" id="62952at2759"/>
<organism evidence="1 2">
    <name type="scientific">Neohortaea acidophila</name>
    <dbReference type="NCBI Taxonomy" id="245834"/>
    <lineage>
        <taxon>Eukaryota</taxon>
        <taxon>Fungi</taxon>
        <taxon>Dikarya</taxon>
        <taxon>Ascomycota</taxon>
        <taxon>Pezizomycotina</taxon>
        <taxon>Dothideomycetes</taxon>
        <taxon>Dothideomycetidae</taxon>
        <taxon>Mycosphaerellales</taxon>
        <taxon>Teratosphaeriaceae</taxon>
        <taxon>Neohortaea</taxon>
    </lineage>
</organism>
<reference evidence="1" key="1">
    <citation type="journal article" date="2020" name="Stud. Mycol.">
        <title>101 Dothideomycetes genomes: a test case for predicting lifestyles and emergence of pathogens.</title>
        <authorList>
            <person name="Haridas S."/>
            <person name="Albert R."/>
            <person name="Binder M."/>
            <person name="Bloem J."/>
            <person name="Labutti K."/>
            <person name="Salamov A."/>
            <person name="Andreopoulos B."/>
            <person name="Baker S."/>
            <person name="Barry K."/>
            <person name="Bills G."/>
            <person name="Bluhm B."/>
            <person name="Cannon C."/>
            <person name="Castanera R."/>
            <person name="Culley D."/>
            <person name="Daum C."/>
            <person name="Ezra D."/>
            <person name="Gonzalez J."/>
            <person name="Henrissat B."/>
            <person name="Kuo A."/>
            <person name="Liang C."/>
            <person name="Lipzen A."/>
            <person name="Lutzoni F."/>
            <person name="Magnuson J."/>
            <person name="Mondo S."/>
            <person name="Nolan M."/>
            <person name="Ohm R."/>
            <person name="Pangilinan J."/>
            <person name="Park H.-J."/>
            <person name="Ramirez L."/>
            <person name="Alfaro M."/>
            <person name="Sun H."/>
            <person name="Tritt A."/>
            <person name="Yoshinaga Y."/>
            <person name="Zwiers L.-H."/>
            <person name="Turgeon B."/>
            <person name="Goodwin S."/>
            <person name="Spatafora J."/>
            <person name="Crous P."/>
            <person name="Grigoriev I."/>
        </authorList>
    </citation>
    <scope>NUCLEOTIDE SEQUENCE</scope>
    <source>
        <strain evidence="1">CBS 113389</strain>
    </source>
</reference>
<dbReference type="EMBL" id="MU001638">
    <property type="protein sequence ID" value="KAF2481547.1"/>
    <property type="molecule type" value="Genomic_DNA"/>
</dbReference>
<dbReference type="GeneID" id="54471003"/>
<name>A0A6A6PQN1_9PEZI</name>
<evidence type="ECO:0000313" key="2">
    <source>
        <dbReference type="Proteomes" id="UP000799767"/>
    </source>
</evidence>
<dbReference type="PANTHER" id="PTHR42085:SF8">
    <property type="entry name" value="F-BOX DOMAIN-CONTAINING PROTEIN"/>
    <property type="match status" value="1"/>
</dbReference>
<keyword evidence="2" id="KW-1185">Reference proteome</keyword>
<protein>
    <recommendedName>
        <fullName evidence="3">F-box domain-containing protein</fullName>
    </recommendedName>
</protein>
<gene>
    <name evidence="1" type="ORF">BDY17DRAFT_190189</name>
</gene>
<dbReference type="RefSeq" id="XP_033588117.1">
    <property type="nucleotide sequence ID" value="XM_033730001.1"/>
</dbReference>
<dbReference type="PANTHER" id="PTHR42085">
    <property type="entry name" value="F-BOX DOMAIN-CONTAINING PROTEIN"/>
    <property type="match status" value="1"/>
</dbReference>
<sequence length="200" mass="23256">MTGLLSLPPELRDEIYTYIVDTPTDNIAAFEGQQELAQSRHLRNVAAQPAISRVNKEIRAEVLPLFYKRNDFLVELSQPADLELAKRWLQAIGDADVRSLRWLTLCGWGFVNLGSCRRARRIRCNFWVKVRFDLMQGQLEFDDESEVSDGEEGGGGRRLRKDIRQLREFYQRMVEERRREGRGFTREGLSGLMDIFQAFL</sequence>
<dbReference type="InterPro" id="IPR038883">
    <property type="entry name" value="AN11006-like"/>
</dbReference>
<evidence type="ECO:0008006" key="3">
    <source>
        <dbReference type="Google" id="ProtNLM"/>
    </source>
</evidence>
<accession>A0A6A6PQN1</accession>
<dbReference type="Proteomes" id="UP000799767">
    <property type="component" value="Unassembled WGS sequence"/>
</dbReference>
<dbReference type="AlphaFoldDB" id="A0A6A6PQN1"/>